<protein>
    <submittedName>
        <fullName evidence="1">Uncharacterized protein</fullName>
    </submittedName>
</protein>
<organism evidence="1">
    <name type="scientific">Lepeophtheirus salmonis</name>
    <name type="common">Salmon louse</name>
    <name type="synonym">Caligus salmonis</name>
    <dbReference type="NCBI Taxonomy" id="72036"/>
    <lineage>
        <taxon>Eukaryota</taxon>
        <taxon>Metazoa</taxon>
        <taxon>Ecdysozoa</taxon>
        <taxon>Arthropoda</taxon>
        <taxon>Crustacea</taxon>
        <taxon>Multicrustacea</taxon>
        <taxon>Hexanauplia</taxon>
        <taxon>Copepoda</taxon>
        <taxon>Siphonostomatoida</taxon>
        <taxon>Caligidae</taxon>
        <taxon>Lepeophtheirus</taxon>
    </lineage>
</organism>
<dbReference type="AlphaFoldDB" id="A0A0K2TC51"/>
<dbReference type="EMBL" id="HACA01005796">
    <property type="protein sequence ID" value="CDW23157.1"/>
    <property type="molecule type" value="Transcribed_RNA"/>
</dbReference>
<reference evidence="1" key="1">
    <citation type="submission" date="2014-05" db="EMBL/GenBank/DDBJ databases">
        <authorList>
            <person name="Chronopoulou M."/>
        </authorList>
    </citation>
    <scope>NUCLEOTIDE SEQUENCE</scope>
    <source>
        <tissue evidence="1">Whole organism</tissue>
    </source>
</reference>
<proteinExistence type="predicted"/>
<sequence length="66" mass="7421">MDLRGLALAVFFNSSRFSLPFLLEPFFLSNVSELLMVHMVVLETPNCLECANGNSSIPFKSHFLDL</sequence>
<name>A0A0K2TC51_LEPSM</name>
<evidence type="ECO:0000313" key="1">
    <source>
        <dbReference type="EMBL" id="CDW23157.1"/>
    </source>
</evidence>
<accession>A0A0K2TC51</accession>